<organism evidence="1 2">
    <name type="scientific">Metaplanococcus flavidus</name>
    <dbReference type="NCBI Taxonomy" id="569883"/>
    <lineage>
        <taxon>Bacteria</taxon>
        <taxon>Bacillati</taxon>
        <taxon>Bacillota</taxon>
        <taxon>Bacilli</taxon>
        <taxon>Bacillales</taxon>
        <taxon>Caryophanaceae</taxon>
        <taxon>Metaplanococcus</taxon>
    </lineage>
</organism>
<evidence type="ECO:0000313" key="1">
    <source>
        <dbReference type="EMBL" id="MFD1030442.1"/>
    </source>
</evidence>
<reference evidence="2" key="1">
    <citation type="journal article" date="2019" name="Int. J. Syst. Evol. Microbiol.">
        <title>The Global Catalogue of Microorganisms (GCM) 10K type strain sequencing project: providing services to taxonomists for standard genome sequencing and annotation.</title>
        <authorList>
            <consortium name="The Broad Institute Genomics Platform"/>
            <consortium name="The Broad Institute Genome Sequencing Center for Infectious Disease"/>
            <person name="Wu L."/>
            <person name="Ma J."/>
        </authorList>
    </citation>
    <scope>NUCLEOTIDE SEQUENCE [LARGE SCALE GENOMIC DNA]</scope>
    <source>
        <strain evidence="2">CCUG 56756</strain>
    </source>
</reference>
<comment type="caution">
    <text evidence="1">The sequence shown here is derived from an EMBL/GenBank/DDBJ whole genome shotgun (WGS) entry which is preliminary data.</text>
</comment>
<name>A0ABW3L756_9BACL</name>
<keyword evidence="2" id="KW-1185">Reference proteome</keyword>
<accession>A0ABW3L756</accession>
<evidence type="ECO:0000313" key="2">
    <source>
        <dbReference type="Proteomes" id="UP001597109"/>
    </source>
</evidence>
<protein>
    <submittedName>
        <fullName evidence="1">Uncharacterized protein</fullName>
    </submittedName>
</protein>
<dbReference type="RefSeq" id="WP_379081333.1">
    <property type="nucleotide sequence ID" value="NZ_JBHTKI010000006.1"/>
</dbReference>
<gene>
    <name evidence="1" type="ORF">ACFQ1X_03280</name>
</gene>
<proteinExistence type="predicted"/>
<dbReference type="Proteomes" id="UP001597109">
    <property type="component" value="Unassembled WGS sequence"/>
</dbReference>
<dbReference type="EMBL" id="JBHTKI010000006">
    <property type="protein sequence ID" value="MFD1030442.1"/>
    <property type="molecule type" value="Genomic_DNA"/>
</dbReference>
<sequence length="40" mass="4453">MNKTLLLLQRFALRRKGSAECCTAKPFLRLSDTTDTPQGA</sequence>